<evidence type="ECO:0000256" key="3">
    <source>
        <dbReference type="SAM" id="MobiDB-lite"/>
    </source>
</evidence>
<dbReference type="Pfam" id="PF07737">
    <property type="entry name" value="ATLF"/>
    <property type="match status" value="1"/>
</dbReference>
<reference evidence="7 8" key="1">
    <citation type="submission" date="2016-11" db="EMBL/GenBank/DDBJ databases">
        <authorList>
            <person name="Jaros S."/>
            <person name="Januszkiewicz K."/>
            <person name="Wedrychowicz H."/>
        </authorList>
    </citation>
    <scope>NUCLEOTIDE SEQUENCE [LARGE SCALE GENOMIC DNA]</scope>
    <source>
        <strain evidence="7 8">DSM 16010</strain>
    </source>
</reference>
<dbReference type="GO" id="GO:0005576">
    <property type="term" value="C:extracellular region"/>
    <property type="evidence" value="ECO:0007669"/>
    <property type="project" value="UniProtKB-SubCell"/>
</dbReference>
<keyword evidence="5" id="KW-0732">Signal</keyword>
<feature type="compositionally biased region" description="Basic and acidic residues" evidence="3">
    <location>
        <begin position="307"/>
        <end position="319"/>
    </location>
</feature>
<protein>
    <recommendedName>
        <fullName evidence="6">ATLF-like domain-containing protein</fullName>
    </recommendedName>
</protein>
<dbReference type="SUPFAM" id="SSF55486">
    <property type="entry name" value="Metalloproteases ('zincins'), catalytic domain"/>
    <property type="match status" value="1"/>
</dbReference>
<feature type="region of interest" description="Disordered" evidence="3">
    <location>
        <begin position="300"/>
        <end position="319"/>
    </location>
</feature>
<dbReference type="SUPFAM" id="SSF49265">
    <property type="entry name" value="Fibronectin type III"/>
    <property type="match status" value="1"/>
</dbReference>
<dbReference type="GO" id="GO:0008237">
    <property type="term" value="F:metallopeptidase activity"/>
    <property type="evidence" value="ECO:0007669"/>
    <property type="project" value="InterPro"/>
</dbReference>
<sequence>MHKTISKVLTGLVMIGFFTIAVSQQISAQDSNLLEMVEVRTTDSSNNAEAEQMIDRLDNVDSRILYETNRSGVSIILMDVPLTELSEFQHLSGTVPRGWEGSGNTWDDVPGAGGFTTAARIGYSDPGNGHSTINLELHEYAHAVDSYTAGFTFSEDSAFRQIMADEKDALFGDHAVSEYFDVPSEYFAEAFAMYYLGGEEQNKLQSRAPQTYNYMETLNYRIISFGEITGNTMTIEWDEYDGADSYNIYQNGEQVANVSEGEYEAGDLETNTNYEYYVEALDSNETPLFTSFFRYATTSAEPDENGAADRSEVDDSKLEEAVNQAVEIPESERTDELQEALDEARMVLEESREGDVEEQSEVDDARDGLLSAIEQNDMEEERPEEDISEIDEDASSGEETESAEDSGTAEEPAESEESSEMEETVESEEETVSDQEETATEEADEGETEEVETDEESAEVENTLFDGNTFIIIAIVILVILAVVSAVLVRNIRK</sequence>
<dbReference type="InterPro" id="IPR024079">
    <property type="entry name" value="MetalloPept_cat_dom_sf"/>
</dbReference>
<dbReference type="InterPro" id="IPR014781">
    <property type="entry name" value="Anthrax_toxin_lethal/edema_N/C"/>
</dbReference>
<dbReference type="Proteomes" id="UP000184206">
    <property type="component" value="Unassembled WGS sequence"/>
</dbReference>
<dbReference type="PROSITE" id="PS51995">
    <property type="entry name" value="ATLF"/>
    <property type="match status" value="1"/>
</dbReference>
<evidence type="ECO:0000256" key="4">
    <source>
        <dbReference type="SAM" id="Phobius"/>
    </source>
</evidence>
<dbReference type="CDD" id="cd20183">
    <property type="entry name" value="M34_PPEP"/>
    <property type="match status" value="1"/>
</dbReference>
<dbReference type="EMBL" id="FRCF01000010">
    <property type="protein sequence ID" value="SHM41204.1"/>
    <property type="molecule type" value="Genomic_DNA"/>
</dbReference>
<proteinExistence type="predicted"/>
<organism evidence="7 8">
    <name type="scientific">Lacicoccus alkaliphilus DSM 16010</name>
    <dbReference type="NCBI Taxonomy" id="1123231"/>
    <lineage>
        <taxon>Bacteria</taxon>
        <taxon>Bacillati</taxon>
        <taxon>Bacillota</taxon>
        <taxon>Bacilli</taxon>
        <taxon>Bacillales</taxon>
        <taxon>Salinicoccaceae</taxon>
        <taxon>Lacicoccus</taxon>
    </lineage>
</organism>
<feature type="domain" description="ATLF-like" evidence="6">
    <location>
        <begin position="30"/>
        <end position="220"/>
    </location>
</feature>
<evidence type="ECO:0000313" key="7">
    <source>
        <dbReference type="EMBL" id="SHM41204.1"/>
    </source>
</evidence>
<dbReference type="InterPro" id="IPR013783">
    <property type="entry name" value="Ig-like_fold"/>
</dbReference>
<keyword evidence="2" id="KW-0964">Secreted</keyword>
<dbReference type="Gene3D" id="2.60.40.10">
    <property type="entry name" value="Immunoglobulins"/>
    <property type="match status" value="1"/>
</dbReference>
<dbReference type="Gene3D" id="3.40.390.10">
    <property type="entry name" value="Collagenase (Catalytic Domain)"/>
    <property type="match status" value="1"/>
</dbReference>
<evidence type="ECO:0000256" key="2">
    <source>
        <dbReference type="ARBA" id="ARBA00022525"/>
    </source>
</evidence>
<keyword evidence="4" id="KW-0472">Membrane</keyword>
<comment type="subcellular location">
    <subcellularLocation>
        <location evidence="1">Secreted</location>
    </subcellularLocation>
</comment>
<feature type="region of interest" description="Disordered" evidence="3">
    <location>
        <begin position="372"/>
        <end position="458"/>
    </location>
</feature>
<accession>A0A1M7IK92</accession>
<evidence type="ECO:0000259" key="6">
    <source>
        <dbReference type="PROSITE" id="PS51995"/>
    </source>
</evidence>
<evidence type="ECO:0000313" key="8">
    <source>
        <dbReference type="Proteomes" id="UP000184206"/>
    </source>
</evidence>
<keyword evidence="4" id="KW-1133">Transmembrane helix</keyword>
<gene>
    <name evidence="7" type="ORF">SAMN02745189_02124</name>
</gene>
<dbReference type="InterPro" id="IPR047568">
    <property type="entry name" value="ATLF-like_dom"/>
</dbReference>
<dbReference type="STRING" id="1123231.SAMN02745189_02124"/>
<keyword evidence="4" id="KW-0812">Transmembrane</keyword>
<feature type="compositionally biased region" description="Acidic residues" evidence="3">
    <location>
        <begin position="376"/>
        <end position="458"/>
    </location>
</feature>
<name>A0A1M7IK92_9BACL</name>
<feature type="transmembrane region" description="Helical" evidence="4">
    <location>
        <begin position="470"/>
        <end position="489"/>
    </location>
</feature>
<evidence type="ECO:0000256" key="1">
    <source>
        <dbReference type="ARBA" id="ARBA00004613"/>
    </source>
</evidence>
<dbReference type="AlphaFoldDB" id="A0A1M7IK92"/>
<keyword evidence="8" id="KW-1185">Reference proteome</keyword>
<feature type="signal peptide" evidence="5">
    <location>
        <begin position="1"/>
        <end position="28"/>
    </location>
</feature>
<feature type="chain" id="PRO_5012794050" description="ATLF-like domain-containing protein" evidence="5">
    <location>
        <begin position="29"/>
        <end position="494"/>
    </location>
</feature>
<dbReference type="OrthoDB" id="2615003at2"/>
<dbReference type="InterPro" id="IPR036116">
    <property type="entry name" value="FN3_sf"/>
</dbReference>
<dbReference type="RefSeq" id="WP_072710546.1">
    <property type="nucleotide sequence ID" value="NZ_FRCF01000010.1"/>
</dbReference>
<evidence type="ECO:0000256" key="5">
    <source>
        <dbReference type="SAM" id="SignalP"/>
    </source>
</evidence>